<sequence length="642" mass="68342">MKSQIVEELGQGEILLPSLIADGLRANDRVKVRLSVLQDAGRHARAPAAPRFALTEECREVGLDPVAMDALVTRAGRASGDEVSAPGIGALGVGVWDDVATMARAVAAGDAAAGEVAGRRLSALRGHTALGQSDTLSEAEILALSSLSANGGDSLHRLIMDLHKDLNRLAAAHAEEVVAGAHAYGLLPQDKPAVEAFMRGVEATRKLKFDHPGLATVATRAGSRLTIQNDIGETDAHVVVIVVEKDTVSVTYSDVHRPRAKFFVACFDGLGAKWSDFDARHAEGLAEGGVFYLVSGRLTDADEAQRFAFLEALGAALVFLIDWNKARKVLRAWVPKADAVRILQWAARNRVGHRGFLELGGSELVAAAVHHAAPTRIGFGERLDAVLGREAAVGFLQAVLRISAEALLEGSSLRLARDRIEADLVWRLERVDTALLAVVIRQAGLAREVAVAIAQHVDALANGRETDGEALAATARRIEQKADRIALDVRGEIARLDADRAVERLVNRIEEAIDELEQAAFIASLLPSAFDADLAELLLRLARLAVAGSEAAAMGVAAAAEIPDGNRVDSEDALAAFGRLVEIEHDGDAMERAVTTHVLRGDYELKVALSALELARALERSTDQLAGFGHLLHAHVLADLTK</sequence>
<protein>
    <submittedName>
        <fullName evidence="3">Uncharacterized protein Yka (UPF0111/DUF47 family)</fullName>
    </submittedName>
</protein>
<gene>
    <name evidence="3" type="ORF">QOZ94_001814</name>
</gene>
<organism evidence="3 4">
    <name type="scientific">Xanthobacter agilis</name>
    <dbReference type="NCBI Taxonomy" id="47492"/>
    <lineage>
        <taxon>Bacteria</taxon>
        <taxon>Pseudomonadati</taxon>
        <taxon>Pseudomonadota</taxon>
        <taxon>Alphaproteobacteria</taxon>
        <taxon>Hyphomicrobiales</taxon>
        <taxon>Xanthobacteraceae</taxon>
        <taxon>Xanthobacter</taxon>
    </lineage>
</organism>
<keyword evidence="2" id="KW-0175">Coiled coil</keyword>
<keyword evidence="4" id="KW-1185">Reference proteome</keyword>
<dbReference type="Pfam" id="PF01865">
    <property type="entry name" value="PhoU_div"/>
    <property type="match status" value="1"/>
</dbReference>
<name>A0ABU0LD00_XANAG</name>
<dbReference type="InterPro" id="IPR038078">
    <property type="entry name" value="PhoU-like_sf"/>
</dbReference>
<dbReference type="EMBL" id="JAUSVY010000003">
    <property type="protein sequence ID" value="MDQ0505032.1"/>
    <property type="molecule type" value="Genomic_DNA"/>
</dbReference>
<comment type="caution">
    <text evidence="3">The sequence shown here is derived from an EMBL/GenBank/DDBJ whole genome shotgun (WGS) entry which is preliminary data.</text>
</comment>
<evidence type="ECO:0000256" key="1">
    <source>
        <dbReference type="ARBA" id="ARBA00008591"/>
    </source>
</evidence>
<comment type="similarity">
    <text evidence="1">Belongs to the UPF0111 family.</text>
</comment>
<feature type="coiled-coil region" evidence="2">
    <location>
        <begin position="495"/>
        <end position="522"/>
    </location>
</feature>
<dbReference type="Proteomes" id="UP001241747">
    <property type="component" value="Unassembled WGS sequence"/>
</dbReference>
<evidence type="ECO:0000313" key="3">
    <source>
        <dbReference type="EMBL" id="MDQ0505032.1"/>
    </source>
</evidence>
<dbReference type="RefSeq" id="WP_237344594.1">
    <property type="nucleotide sequence ID" value="NZ_JABWGX010000005.1"/>
</dbReference>
<evidence type="ECO:0000313" key="4">
    <source>
        <dbReference type="Proteomes" id="UP001241747"/>
    </source>
</evidence>
<proteinExistence type="inferred from homology"/>
<dbReference type="Gene3D" id="1.20.58.220">
    <property type="entry name" value="Phosphate transport system protein phou homolog 2, domain 2"/>
    <property type="match status" value="1"/>
</dbReference>
<evidence type="ECO:0000256" key="2">
    <source>
        <dbReference type="SAM" id="Coils"/>
    </source>
</evidence>
<accession>A0ABU0LD00</accession>
<dbReference type="InterPro" id="IPR018445">
    <property type="entry name" value="Put_Phosphate_transp_reg"/>
</dbReference>
<reference evidence="3 4" key="1">
    <citation type="submission" date="2023-07" db="EMBL/GenBank/DDBJ databases">
        <title>Genomic Encyclopedia of Type Strains, Phase IV (KMG-IV): sequencing the most valuable type-strain genomes for metagenomic binning, comparative biology and taxonomic classification.</title>
        <authorList>
            <person name="Goeker M."/>
        </authorList>
    </citation>
    <scope>NUCLEOTIDE SEQUENCE [LARGE SCALE GENOMIC DNA]</scope>
    <source>
        <strain evidence="3 4">DSM 3770</strain>
    </source>
</reference>